<dbReference type="EMBL" id="ATBY01000015">
    <property type="protein sequence ID" value="EPD68648.1"/>
    <property type="molecule type" value="Genomic_DNA"/>
</dbReference>
<comment type="pathway">
    <text evidence="1">Carotenoid biosynthesis; phytoene biosynthesis.</text>
</comment>
<proteinExistence type="predicted"/>
<evidence type="ECO:0000256" key="1">
    <source>
        <dbReference type="ARBA" id="ARBA00004684"/>
    </source>
</evidence>
<dbReference type="CDD" id="cd00683">
    <property type="entry name" value="Trans_IPPS_HH"/>
    <property type="match status" value="1"/>
</dbReference>
<dbReference type="SFLD" id="SFLDG01212">
    <property type="entry name" value="Phytoene_synthase_like"/>
    <property type="match status" value="1"/>
</dbReference>
<dbReference type="GO" id="GO:0016117">
    <property type="term" value="P:carotenoid biosynthetic process"/>
    <property type="evidence" value="ECO:0007669"/>
    <property type="project" value="UniProtKB-ARBA"/>
</dbReference>
<dbReference type="SUPFAM" id="SSF48576">
    <property type="entry name" value="Terpenoid synthases"/>
    <property type="match status" value="1"/>
</dbReference>
<dbReference type="HOGENOM" id="CLU_037269_3_0_11"/>
<dbReference type="InterPro" id="IPR044843">
    <property type="entry name" value="Trans_IPPS_bact-type"/>
</dbReference>
<dbReference type="GO" id="GO:0051996">
    <property type="term" value="F:squalene synthase [NAD(P)H] activity"/>
    <property type="evidence" value="ECO:0007669"/>
    <property type="project" value="InterPro"/>
</dbReference>
<keyword evidence="2" id="KW-0808">Transferase</keyword>
<dbReference type="STRING" id="1125779.HMPREF1219_01834"/>
<accession>S2YWB6</accession>
<dbReference type="Gene3D" id="1.10.600.10">
    <property type="entry name" value="Farnesyl Diphosphate Synthase"/>
    <property type="match status" value="1"/>
</dbReference>
<dbReference type="Pfam" id="PF00494">
    <property type="entry name" value="SQS_PSY"/>
    <property type="match status" value="1"/>
</dbReference>
<dbReference type="Proteomes" id="UP000014408">
    <property type="component" value="Unassembled WGS sequence"/>
</dbReference>
<keyword evidence="4" id="KW-1185">Reference proteome</keyword>
<reference evidence="3 4" key="1">
    <citation type="submission" date="2013-05" db="EMBL/GenBank/DDBJ databases">
        <title>The Genome Sequence of Corynebacterium pyruviciproducens 1773O (ATCC BAA-1742).</title>
        <authorList>
            <consortium name="The Broad Institute Genomics Platform"/>
            <person name="Earl A."/>
            <person name="Ward D."/>
            <person name="Feldgarden M."/>
            <person name="Gevers D."/>
            <person name="Tong J."/>
            <person name="Walker B."/>
            <person name="Young S."/>
            <person name="Zeng Q."/>
            <person name="Gargeya S."/>
            <person name="Fitzgerald M."/>
            <person name="Haas B."/>
            <person name="Abouelleil A."/>
            <person name="Allen A.W."/>
            <person name="Alvarado L."/>
            <person name="Arachchi H.M."/>
            <person name="Berlin A.M."/>
            <person name="Chapman S.B."/>
            <person name="Gainer-Dewar J."/>
            <person name="Goldberg J."/>
            <person name="Griggs A."/>
            <person name="Gujja S."/>
            <person name="Hansen M."/>
            <person name="Howarth C."/>
            <person name="Imamovic A."/>
            <person name="Ireland A."/>
            <person name="Larimer J."/>
            <person name="McCowan C."/>
            <person name="Murphy C."/>
            <person name="Pearson M."/>
            <person name="Poon T.W."/>
            <person name="Priest M."/>
            <person name="Roberts A."/>
            <person name="Saif S."/>
            <person name="Shea T."/>
            <person name="Sisk P."/>
            <person name="Sykes S."/>
            <person name="Wortman J."/>
            <person name="Nusbaum C."/>
            <person name="Birren B."/>
        </authorList>
    </citation>
    <scope>NUCLEOTIDE SEQUENCE [LARGE SCALE GENOMIC DNA]</scope>
    <source>
        <strain evidence="3 4">ATCC BAA-1742</strain>
    </source>
</reference>
<dbReference type="SFLD" id="SFLDS00005">
    <property type="entry name" value="Isoprenoid_Synthase_Type_I"/>
    <property type="match status" value="1"/>
</dbReference>
<dbReference type="InterPro" id="IPR019845">
    <property type="entry name" value="Squalene/phytoene_synthase_CS"/>
</dbReference>
<name>S2YWB6_9CORY</name>
<dbReference type="PROSITE" id="PS01045">
    <property type="entry name" value="SQUALEN_PHYTOEN_SYN_2"/>
    <property type="match status" value="1"/>
</dbReference>
<gene>
    <name evidence="3" type="ORF">HMPREF1219_01834</name>
</gene>
<comment type="caution">
    <text evidence="3">The sequence shown here is derived from an EMBL/GenBank/DDBJ whole genome shotgun (WGS) entry which is preliminary data.</text>
</comment>
<evidence type="ECO:0000256" key="2">
    <source>
        <dbReference type="ARBA" id="ARBA00022679"/>
    </source>
</evidence>
<dbReference type="GO" id="GO:0004311">
    <property type="term" value="F:geranylgeranyl diphosphate synthase activity"/>
    <property type="evidence" value="ECO:0007669"/>
    <property type="project" value="InterPro"/>
</dbReference>
<dbReference type="InterPro" id="IPR002060">
    <property type="entry name" value="Squ/phyt_synthse"/>
</dbReference>
<dbReference type="UniPathway" id="UPA00799"/>
<organism evidence="3 4">
    <name type="scientific">Corynebacterium pyruviciproducens ATCC BAA-1742</name>
    <dbReference type="NCBI Taxonomy" id="1125779"/>
    <lineage>
        <taxon>Bacteria</taxon>
        <taxon>Bacillati</taxon>
        <taxon>Actinomycetota</taxon>
        <taxon>Actinomycetes</taxon>
        <taxon>Mycobacteriales</taxon>
        <taxon>Corynebacteriaceae</taxon>
        <taxon>Corynebacterium</taxon>
    </lineage>
</organism>
<protein>
    <submittedName>
        <fullName evidence="3">Uncharacterized protein</fullName>
    </submittedName>
</protein>
<sequence length="277" mass="30716">MNAPQSHYDSMTQHATTQVIASYSTSFGLSTALLSRTIRNDIRNLYAVVRIADEIVDGAAGPDEAPALLDEYEDEVRTAAKKRFHTDPVLHAFGMTARHCHLEDEHLQAFFNSMRADLAPRQFTADELAQYIYGSAEVIGLMCVAIFFADHKPPVARDVVEEGARHLGAGFQKVNFLRDLGDDSARLQRSYYPRHLTVAQKATIIADIRHDFAVAEPTIAYLPRGARVGVRAAYGIYQRLTDELEAMTPEELLTKRASVSAREKALIAGRALVFPAK</sequence>
<dbReference type="PANTHER" id="PTHR31480">
    <property type="entry name" value="BIFUNCTIONAL LYCOPENE CYCLASE/PHYTOENE SYNTHASE"/>
    <property type="match status" value="1"/>
</dbReference>
<dbReference type="InterPro" id="IPR033904">
    <property type="entry name" value="Trans_IPPS_HH"/>
</dbReference>
<dbReference type="RefSeq" id="WP_016458572.1">
    <property type="nucleotide sequence ID" value="NZ_KE150447.1"/>
</dbReference>
<evidence type="ECO:0000313" key="3">
    <source>
        <dbReference type="EMBL" id="EPD68648.1"/>
    </source>
</evidence>
<evidence type="ECO:0000313" key="4">
    <source>
        <dbReference type="Proteomes" id="UP000014408"/>
    </source>
</evidence>
<dbReference type="AlphaFoldDB" id="S2YWB6"/>
<dbReference type="InterPro" id="IPR008949">
    <property type="entry name" value="Isoprenoid_synthase_dom_sf"/>
</dbReference>
<dbReference type="eggNOG" id="COG1562">
    <property type="taxonomic scope" value="Bacteria"/>
</dbReference>
<dbReference type="PATRIC" id="fig|1125779.3.peg.1781"/>
<dbReference type="SFLD" id="SFLDG01018">
    <property type="entry name" value="Squalene/Phytoene_Synthase_Lik"/>
    <property type="match status" value="1"/>
</dbReference>